<keyword evidence="1" id="KW-1133">Transmembrane helix</keyword>
<keyword evidence="1" id="KW-0812">Transmembrane</keyword>
<dbReference type="Proteomes" id="UP000320593">
    <property type="component" value="Unassembled WGS sequence"/>
</dbReference>
<reference evidence="2 3" key="1">
    <citation type="submission" date="2019-07" db="EMBL/GenBank/DDBJ databases">
        <title>Genomic Encyclopedia of Archaeal and Bacterial Type Strains, Phase II (KMG-II): from individual species to whole genera.</title>
        <authorList>
            <person name="Goeker M."/>
        </authorList>
    </citation>
    <scope>NUCLEOTIDE SEQUENCE [LARGE SCALE GENOMIC DNA]</scope>
    <source>
        <strain evidence="2 3">ATCC BAA-252</strain>
    </source>
</reference>
<keyword evidence="1" id="KW-0472">Membrane</keyword>
<name>A0A562TJ47_9HYPH</name>
<evidence type="ECO:0000313" key="3">
    <source>
        <dbReference type="Proteomes" id="UP000320593"/>
    </source>
</evidence>
<dbReference type="EMBL" id="VLLF01000001">
    <property type="protein sequence ID" value="TWI92700.1"/>
    <property type="molecule type" value="Genomic_DNA"/>
</dbReference>
<accession>A0A562TJ47</accession>
<feature type="transmembrane region" description="Helical" evidence="1">
    <location>
        <begin position="101"/>
        <end position="124"/>
    </location>
</feature>
<keyword evidence="3" id="KW-1185">Reference proteome</keyword>
<dbReference type="OrthoDB" id="7173378at2"/>
<evidence type="ECO:0000256" key="1">
    <source>
        <dbReference type="SAM" id="Phobius"/>
    </source>
</evidence>
<gene>
    <name evidence="2" type="ORF">JM93_00243</name>
</gene>
<dbReference type="InterPro" id="IPR006696">
    <property type="entry name" value="DUF423"/>
</dbReference>
<proteinExistence type="predicted"/>
<dbReference type="Pfam" id="PF04241">
    <property type="entry name" value="DUF423"/>
    <property type="match status" value="1"/>
</dbReference>
<feature type="transmembrane region" description="Helical" evidence="1">
    <location>
        <begin position="47"/>
        <end position="66"/>
    </location>
</feature>
<dbReference type="RefSeq" id="WP_145340248.1">
    <property type="nucleotide sequence ID" value="NZ_VLLF01000001.1"/>
</dbReference>
<organism evidence="2 3">
    <name type="scientific">Roseibium hamelinense</name>
    <dbReference type="NCBI Taxonomy" id="150831"/>
    <lineage>
        <taxon>Bacteria</taxon>
        <taxon>Pseudomonadati</taxon>
        <taxon>Pseudomonadota</taxon>
        <taxon>Alphaproteobacteria</taxon>
        <taxon>Hyphomicrobiales</taxon>
        <taxon>Stappiaceae</taxon>
        <taxon>Roseibium</taxon>
    </lineage>
</organism>
<protein>
    <submittedName>
        <fullName evidence="2">Uncharacterized membrane protein YgdD (TMEM256/DUF423 family)</fullName>
    </submittedName>
</protein>
<feature type="transmembrane region" description="Helical" evidence="1">
    <location>
        <begin position="73"/>
        <end position="95"/>
    </location>
</feature>
<sequence>MFSPNPDQSSPLFRLCLMLGGLAGAAGVALLALSAHADSTGVLETAAQMLLFHAPVILGIGVITLLRRVPLLPFALFGLVAGLLLFCGDLASRVFLESRLFAMSAPTGGTLIIASWLTLALSALRIRPR</sequence>
<dbReference type="AlphaFoldDB" id="A0A562TJ47"/>
<comment type="caution">
    <text evidence="2">The sequence shown here is derived from an EMBL/GenBank/DDBJ whole genome shotgun (WGS) entry which is preliminary data.</text>
</comment>
<evidence type="ECO:0000313" key="2">
    <source>
        <dbReference type="EMBL" id="TWI92700.1"/>
    </source>
</evidence>